<dbReference type="EMBL" id="VDUZ01000041">
    <property type="protein sequence ID" value="TXL71648.1"/>
    <property type="molecule type" value="Genomic_DNA"/>
</dbReference>
<dbReference type="PRINTS" id="PR00502">
    <property type="entry name" value="NUDIXFAMILY"/>
</dbReference>
<dbReference type="InterPro" id="IPR020476">
    <property type="entry name" value="Nudix_hydrolase"/>
</dbReference>
<dbReference type="InterPro" id="IPR020084">
    <property type="entry name" value="NUDIX_hydrolase_CS"/>
</dbReference>
<reference evidence="6 7" key="1">
    <citation type="submission" date="2019-06" db="EMBL/GenBank/DDBJ databases">
        <title>New taxonomy in bacterial strain CC-CFT640, isolated from vineyard.</title>
        <authorList>
            <person name="Lin S.-Y."/>
            <person name="Tsai C.-F."/>
            <person name="Young C.-C."/>
        </authorList>
    </citation>
    <scope>NUCLEOTIDE SEQUENCE [LARGE SCALE GENOMIC DNA]</scope>
    <source>
        <strain evidence="6 7">CC-CFT640</strain>
    </source>
</reference>
<comment type="similarity">
    <text evidence="4">Belongs to the Nudix hydrolase family.</text>
</comment>
<proteinExistence type="inferred from homology"/>
<dbReference type="OrthoDB" id="9761969at2"/>
<dbReference type="PANTHER" id="PTHR43046">
    <property type="entry name" value="GDP-MANNOSE MANNOSYL HYDROLASE"/>
    <property type="match status" value="1"/>
</dbReference>
<dbReference type="Proteomes" id="UP000321638">
    <property type="component" value="Unassembled WGS sequence"/>
</dbReference>
<comment type="caution">
    <text evidence="6">The sequence shown here is derived from an EMBL/GenBank/DDBJ whole genome shotgun (WGS) entry which is preliminary data.</text>
</comment>
<evidence type="ECO:0000256" key="4">
    <source>
        <dbReference type="RuleBase" id="RU003476"/>
    </source>
</evidence>
<dbReference type="InterPro" id="IPR000086">
    <property type="entry name" value="NUDIX_hydrolase_dom"/>
</dbReference>
<dbReference type="GO" id="GO:0016787">
    <property type="term" value="F:hydrolase activity"/>
    <property type="evidence" value="ECO:0007669"/>
    <property type="project" value="UniProtKB-KW"/>
</dbReference>
<keyword evidence="2 4" id="KW-0378">Hydrolase</keyword>
<dbReference type="PROSITE" id="PS00893">
    <property type="entry name" value="NUDIX_BOX"/>
    <property type="match status" value="1"/>
</dbReference>
<name>A0A5C8PDH4_9HYPH</name>
<keyword evidence="3" id="KW-0460">Magnesium</keyword>
<dbReference type="Gene3D" id="3.90.79.10">
    <property type="entry name" value="Nucleoside Triphosphate Pyrophosphohydrolase"/>
    <property type="match status" value="1"/>
</dbReference>
<gene>
    <name evidence="6" type="ORF">FHP25_29365</name>
</gene>
<dbReference type="PROSITE" id="PS51462">
    <property type="entry name" value="NUDIX"/>
    <property type="match status" value="1"/>
</dbReference>
<dbReference type="InterPro" id="IPR015797">
    <property type="entry name" value="NUDIX_hydrolase-like_dom_sf"/>
</dbReference>
<dbReference type="AlphaFoldDB" id="A0A5C8PDH4"/>
<sequence length="165" mass="18205">MRIVASARALLIDPQDRVLLMRLAAGRISLPQSGATARPTFWVTPGGSLADGEAFEAALVREIREETGLLLETPGRWVWTGEKALSRDGERVLTVARVYAQRVAAFDPAPLELTAEERDSFRGFRWWSAGAIAASPERFVPRDLARLLQDLLAGRWPSEPLAIEV</sequence>
<dbReference type="Pfam" id="PF00293">
    <property type="entry name" value="NUDIX"/>
    <property type="match status" value="1"/>
</dbReference>
<dbReference type="RefSeq" id="WP_147850560.1">
    <property type="nucleotide sequence ID" value="NZ_VDUZ01000041.1"/>
</dbReference>
<keyword evidence="7" id="KW-1185">Reference proteome</keyword>
<evidence type="ECO:0000256" key="3">
    <source>
        <dbReference type="ARBA" id="ARBA00022842"/>
    </source>
</evidence>
<dbReference type="SUPFAM" id="SSF55811">
    <property type="entry name" value="Nudix"/>
    <property type="match status" value="1"/>
</dbReference>
<evidence type="ECO:0000256" key="1">
    <source>
        <dbReference type="ARBA" id="ARBA00001946"/>
    </source>
</evidence>
<accession>A0A5C8PDH4</accession>
<evidence type="ECO:0000313" key="7">
    <source>
        <dbReference type="Proteomes" id="UP000321638"/>
    </source>
</evidence>
<evidence type="ECO:0000259" key="5">
    <source>
        <dbReference type="PROSITE" id="PS51462"/>
    </source>
</evidence>
<organism evidence="6 7">
    <name type="scientific">Vineibacter terrae</name>
    <dbReference type="NCBI Taxonomy" id="2586908"/>
    <lineage>
        <taxon>Bacteria</taxon>
        <taxon>Pseudomonadati</taxon>
        <taxon>Pseudomonadota</taxon>
        <taxon>Alphaproteobacteria</taxon>
        <taxon>Hyphomicrobiales</taxon>
        <taxon>Vineibacter</taxon>
    </lineage>
</organism>
<feature type="domain" description="Nudix hydrolase" evidence="5">
    <location>
        <begin position="1"/>
        <end position="152"/>
    </location>
</feature>
<protein>
    <submittedName>
        <fullName evidence="6">NUDIX domain-containing protein</fullName>
    </submittedName>
</protein>
<comment type="cofactor">
    <cofactor evidence="1">
        <name>Mg(2+)</name>
        <dbReference type="ChEBI" id="CHEBI:18420"/>
    </cofactor>
</comment>
<dbReference type="PANTHER" id="PTHR43046:SF12">
    <property type="entry name" value="GDP-MANNOSE MANNOSYL HYDROLASE"/>
    <property type="match status" value="1"/>
</dbReference>
<evidence type="ECO:0000313" key="6">
    <source>
        <dbReference type="EMBL" id="TXL71648.1"/>
    </source>
</evidence>
<evidence type="ECO:0000256" key="2">
    <source>
        <dbReference type="ARBA" id="ARBA00022801"/>
    </source>
</evidence>